<evidence type="ECO:0000313" key="3">
    <source>
        <dbReference type="Proteomes" id="UP000501690"/>
    </source>
</evidence>
<dbReference type="AlphaFoldDB" id="A0A4D6M211"/>
<gene>
    <name evidence="2" type="ORF">DEO72_LG5g2162</name>
</gene>
<evidence type="ECO:0000256" key="1">
    <source>
        <dbReference type="SAM" id="MobiDB-lite"/>
    </source>
</evidence>
<evidence type="ECO:0000313" key="2">
    <source>
        <dbReference type="EMBL" id="QCD94084.1"/>
    </source>
</evidence>
<organism evidence="2 3">
    <name type="scientific">Vigna unguiculata</name>
    <name type="common">Cowpea</name>
    <dbReference type="NCBI Taxonomy" id="3917"/>
    <lineage>
        <taxon>Eukaryota</taxon>
        <taxon>Viridiplantae</taxon>
        <taxon>Streptophyta</taxon>
        <taxon>Embryophyta</taxon>
        <taxon>Tracheophyta</taxon>
        <taxon>Spermatophyta</taxon>
        <taxon>Magnoliopsida</taxon>
        <taxon>eudicotyledons</taxon>
        <taxon>Gunneridae</taxon>
        <taxon>Pentapetalae</taxon>
        <taxon>rosids</taxon>
        <taxon>fabids</taxon>
        <taxon>Fabales</taxon>
        <taxon>Fabaceae</taxon>
        <taxon>Papilionoideae</taxon>
        <taxon>50 kb inversion clade</taxon>
        <taxon>NPAAA clade</taxon>
        <taxon>indigoferoid/millettioid clade</taxon>
        <taxon>Phaseoleae</taxon>
        <taxon>Vigna</taxon>
    </lineage>
</organism>
<sequence>MDGGISGGSENGGFHETTSSPKAHTKGKQRQQGARRSDQTTTFENPHKCSNFGRQLTVDEAPQRRGCAVEVEFRTSGDICVNEAARAESGVCKRWLLREWVKGTRVCTNGCLDDVRTTSMRRSGVEEEEASTTM</sequence>
<name>A0A4D6M211_VIGUN</name>
<dbReference type="Proteomes" id="UP000501690">
    <property type="component" value="Linkage Group LG5"/>
</dbReference>
<dbReference type="EMBL" id="CP039349">
    <property type="protein sequence ID" value="QCD94084.1"/>
    <property type="molecule type" value="Genomic_DNA"/>
</dbReference>
<reference evidence="2 3" key="1">
    <citation type="submission" date="2019-04" db="EMBL/GenBank/DDBJ databases">
        <title>An improved genome assembly and genetic linkage map for asparagus bean, Vigna unguiculata ssp. sesquipedialis.</title>
        <authorList>
            <person name="Xia Q."/>
            <person name="Zhang R."/>
            <person name="Dong Y."/>
        </authorList>
    </citation>
    <scope>NUCLEOTIDE SEQUENCE [LARGE SCALE GENOMIC DNA]</scope>
    <source>
        <tissue evidence="2">Leaf</tissue>
    </source>
</reference>
<feature type="region of interest" description="Disordered" evidence="1">
    <location>
        <begin position="1"/>
        <end position="50"/>
    </location>
</feature>
<proteinExistence type="predicted"/>
<keyword evidence="3" id="KW-1185">Reference proteome</keyword>
<protein>
    <submittedName>
        <fullName evidence="2">Uncharacterized protein</fullName>
    </submittedName>
</protein>
<feature type="compositionally biased region" description="Polar residues" evidence="1">
    <location>
        <begin position="30"/>
        <end position="44"/>
    </location>
</feature>
<feature type="compositionally biased region" description="Gly residues" evidence="1">
    <location>
        <begin position="1"/>
        <end position="11"/>
    </location>
</feature>
<accession>A0A4D6M211</accession>